<gene>
    <name evidence="1" type="ORF">TO10_v1_130107</name>
</gene>
<dbReference type="AlphaFoldDB" id="A0A0S4WBL4"/>
<accession>A0A0S4WBL4</accession>
<organism evidence="1">
    <name type="scientific">Ralstonia solanacearum</name>
    <name type="common">Pseudomonas solanacearum</name>
    <dbReference type="NCBI Taxonomy" id="305"/>
    <lineage>
        <taxon>Bacteria</taxon>
        <taxon>Pseudomonadati</taxon>
        <taxon>Pseudomonadota</taxon>
        <taxon>Betaproteobacteria</taxon>
        <taxon>Burkholderiales</taxon>
        <taxon>Burkholderiaceae</taxon>
        <taxon>Ralstonia</taxon>
        <taxon>Ralstonia solanacearum species complex</taxon>
    </lineage>
</organism>
<protein>
    <submittedName>
        <fullName evidence="1">Uncharacterized protein</fullName>
    </submittedName>
</protein>
<name>A0A0S4WBL4_RALSL</name>
<reference evidence="1" key="1">
    <citation type="submission" date="2015-10" db="EMBL/GenBank/DDBJ databases">
        <authorList>
            <person name="Gilbert D.G."/>
        </authorList>
    </citation>
    <scope>NUCLEOTIDE SEQUENCE</scope>
    <source>
        <strain evidence="1">Phyl III-seqv23</strain>
    </source>
</reference>
<dbReference type="EMBL" id="LN899827">
    <property type="protein sequence ID" value="CUV44195.1"/>
    <property type="molecule type" value="Genomic_DNA"/>
</dbReference>
<sequence length="84" mass="9089">MANQTPGSCSIGYTDTVYGESVWFNTLQCFGRSFKAGVVRVYASRFLLMRSATMGQANAFASCIQAHGASDWRRGDRTCVGGHA</sequence>
<evidence type="ECO:0000313" key="1">
    <source>
        <dbReference type="EMBL" id="CUV44195.1"/>
    </source>
</evidence>
<proteinExistence type="predicted"/>